<organism evidence="5 6">
    <name type="scientific">Paractinoplanes rhizophilus</name>
    <dbReference type="NCBI Taxonomy" id="1416877"/>
    <lineage>
        <taxon>Bacteria</taxon>
        <taxon>Bacillati</taxon>
        <taxon>Actinomycetota</taxon>
        <taxon>Actinomycetes</taxon>
        <taxon>Micromonosporales</taxon>
        <taxon>Micromonosporaceae</taxon>
        <taxon>Paractinoplanes</taxon>
    </lineage>
</organism>
<dbReference type="InterPro" id="IPR000792">
    <property type="entry name" value="Tscrpt_reg_LuxR_C"/>
</dbReference>
<dbReference type="InterPro" id="IPR003018">
    <property type="entry name" value="GAF"/>
</dbReference>
<gene>
    <name evidence="5" type="ORF">ACFQS1_12740</name>
</gene>
<dbReference type="PRINTS" id="PR00038">
    <property type="entry name" value="HTHLUXR"/>
</dbReference>
<dbReference type="SUPFAM" id="SSF46894">
    <property type="entry name" value="C-terminal effector domain of the bipartite response regulators"/>
    <property type="match status" value="1"/>
</dbReference>
<keyword evidence="6" id="KW-1185">Reference proteome</keyword>
<dbReference type="RefSeq" id="WP_378967298.1">
    <property type="nucleotide sequence ID" value="NZ_JBHTBJ010000007.1"/>
</dbReference>
<evidence type="ECO:0000259" key="4">
    <source>
        <dbReference type="PROSITE" id="PS50043"/>
    </source>
</evidence>
<dbReference type="EMBL" id="JBHTBJ010000007">
    <property type="protein sequence ID" value="MFC7274855.1"/>
    <property type="molecule type" value="Genomic_DNA"/>
</dbReference>
<evidence type="ECO:0000313" key="5">
    <source>
        <dbReference type="EMBL" id="MFC7274855.1"/>
    </source>
</evidence>
<keyword evidence="1" id="KW-0805">Transcription regulation</keyword>
<dbReference type="PROSITE" id="PS00622">
    <property type="entry name" value="HTH_LUXR_1"/>
    <property type="match status" value="1"/>
</dbReference>
<sequence length="333" mass="35196">MSAGEGFRLADAVADVYGDLRLEPVLRRLLRHTARLTGAAAGSVSLIDAAAGRYTKAAEYGAFCRLGDTFPLDEGATGRAFGRRRPVVIPEYGQLRAGHLDGADPKRRGPAAAVPIWWRGEVIAVCVTFAPRTGTFGAQAVDDLETLTQTAAAAIVRGGRFGRSLASVLRRAGTVVTEAGEVRPVAPEVARVAAGLVADAGERLRVGIVYRPDGVRVMMRDETGGSAWAAAPPTITGGEVTVERVRGWGVVLRADIPYASPAPFTAREAEVLELMRQGLTYREIASRLGRSPKTVEKHVGAIMRKTGASNRTAAVVTAMDNGWLGDSPHTAFG</sequence>
<name>A0ABW2HP28_9ACTN</name>
<dbReference type="CDD" id="cd06170">
    <property type="entry name" value="LuxR_C_like"/>
    <property type="match status" value="1"/>
</dbReference>
<comment type="caution">
    <text evidence="5">The sequence shown here is derived from an EMBL/GenBank/DDBJ whole genome shotgun (WGS) entry which is preliminary data.</text>
</comment>
<dbReference type="InterPro" id="IPR029016">
    <property type="entry name" value="GAF-like_dom_sf"/>
</dbReference>
<dbReference type="Gene3D" id="3.30.450.40">
    <property type="match status" value="1"/>
</dbReference>
<dbReference type="SMART" id="SM00421">
    <property type="entry name" value="HTH_LUXR"/>
    <property type="match status" value="1"/>
</dbReference>
<dbReference type="SMART" id="SM00065">
    <property type="entry name" value="GAF"/>
    <property type="match status" value="1"/>
</dbReference>
<dbReference type="SUPFAM" id="SSF55781">
    <property type="entry name" value="GAF domain-like"/>
    <property type="match status" value="1"/>
</dbReference>
<feature type="domain" description="HTH luxR-type" evidence="4">
    <location>
        <begin position="257"/>
        <end position="322"/>
    </location>
</feature>
<evidence type="ECO:0000313" key="6">
    <source>
        <dbReference type="Proteomes" id="UP001596548"/>
    </source>
</evidence>
<dbReference type="InterPro" id="IPR036388">
    <property type="entry name" value="WH-like_DNA-bd_sf"/>
</dbReference>
<dbReference type="Gene3D" id="1.10.10.10">
    <property type="entry name" value="Winged helix-like DNA-binding domain superfamily/Winged helix DNA-binding domain"/>
    <property type="match status" value="1"/>
</dbReference>
<proteinExistence type="predicted"/>
<reference evidence="6" key="1">
    <citation type="journal article" date="2019" name="Int. J. Syst. Evol. Microbiol.">
        <title>The Global Catalogue of Microorganisms (GCM) 10K type strain sequencing project: providing services to taxonomists for standard genome sequencing and annotation.</title>
        <authorList>
            <consortium name="The Broad Institute Genomics Platform"/>
            <consortium name="The Broad Institute Genome Sequencing Center for Infectious Disease"/>
            <person name="Wu L."/>
            <person name="Ma J."/>
        </authorList>
    </citation>
    <scope>NUCLEOTIDE SEQUENCE [LARGE SCALE GENOMIC DNA]</scope>
    <source>
        <strain evidence="6">XZYJT-10</strain>
    </source>
</reference>
<dbReference type="InterPro" id="IPR016032">
    <property type="entry name" value="Sig_transdc_resp-reg_C-effctor"/>
</dbReference>
<dbReference type="Pfam" id="PF13185">
    <property type="entry name" value="GAF_2"/>
    <property type="match status" value="1"/>
</dbReference>
<protein>
    <submittedName>
        <fullName evidence="5">LuxR C-terminal-related transcriptional regulator</fullName>
    </submittedName>
</protein>
<accession>A0ABW2HP28</accession>
<dbReference type="PANTHER" id="PTHR44688:SF16">
    <property type="entry name" value="DNA-BINDING TRANSCRIPTIONAL ACTIVATOR DEVR_DOSR"/>
    <property type="match status" value="1"/>
</dbReference>
<evidence type="ECO:0000256" key="2">
    <source>
        <dbReference type="ARBA" id="ARBA00023125"/>
    </source>
</evidence>
<dbReference type="Pfam" id="PF00196">
    <property type="entry name" value="GerE"/>
    <property type="match status" value="1"/>
</dbReference>
<dbReference type="PANTHER" id="PTHR44688">
    <property type="entry name" value="DNA-BINDING TRANSCRIPTIONAL ACTIVATOR DEVR_DOSR"/>
    <property type="match status" value="1"/>
</dbReference>
<keyword evidence="3" id="KW-0804">Transcription</keyword>
<dbReference type="Proteomes" id="UP001596548">
    <property type="component" value="Unassembled WGS sequence"/>
</dbReference>
<dbReference type="PROSITE" id="PS50043">
    <property type="entry name" value="HTH_LUXR_2"/>
    <property type="match status" value="1"/>
</dbReference>
<keyword evidence="2" id="KW-0238">DNA-binding</keyword>
<evidence type="ECO:0000256" key="1">
    <source>
        <dbReference type="ARBA" id="ARBA00023015"/>
    </source>
</evidence>
<evidence type="ECO:0000256" key="3">
    <source>
        <dbReference type="ARBA" id="ARBA00023163"/>
    </source>
</evidence>